<dbReference type="EMBL" id="MWBQ01000028">
    <property type="protein sequence ID" value="OQA60876.1"/>
    <property type="molecule type" value="Genomic_DNA"/>
</dbReference>
<dbReference type="GO" id="GO:0016791">
    <property type="term" value="F:phosphatase activity"/>
    <property type="evidence" value="ECO:0007669"/>
    <property type="project" value="TreeGrafter"/>
</dbReference>
<evidence type="ECO:0000259" key="2">
    <source>
        <dbReference type="SMART" id="SM00331"/>
    </source>
</evidence>
<keyword evidence="1" id="KW-0378">Hydrolase</keyword>
<dbReference type="Proteomes" id="UP000485569">
    <property type="component" value="Unassembled WGS sequence"/>
</dbReference>
<dbReference type="Pfam" id="PF07228">
    <property type="entry name" value="SpoIIE"/>
    <property type="match status" value="1"/>
</dbReference>
<dbReference type="PANTHER" id="PTHR43156">
    <property type="entry name" value="STAGE II SPORULATION PROTEIN E-RELATED"/>
    <property type="match status" value="1"/>
</dbReference>
<dbReference type="SMART" id="SM00331">
    <property type="entry name" value="PP2C_SIG"/>
    <property type="match status" value="1"/>
</dbReference>
<proteinExistence type="predicted"/>
<dbReference type="InterPro" id="IPR036457">
    <property type="entry name" value="PPM-type-like_dom_sf"/>
</dbReference>
<protein>
    <submittedName>
        <fullName evidence="3">Stage II sporulation protein E (SpoIIE)</fullName>
    </submittedName>
</protein>
<organism evidence="3">
    <name type="scientific">Candidatus Atribacter allofermentans</name>
    <dbReference type="NCBI Taxonomy" id="1852833"/>
    <lineage>
        <taxon>Bacteria</taxon>
        <taxon>Pseudomonadati</taxon>
        <taxon>Atribacterota</taxon>
        <taxon>Atribacteria</taxon>
        <taxon>Atribacterales</taxon>
        <taxon>Atribacteraceae</taxon>
        <taxon>Atribacter</taxon>
    </lineage>
</organism>
<evidence type="ECO:0000256" key="1">
    <source>
        <dbReference type="ARBA" id="ARBA00022801"/>
    </source>
</evidence>
<gene>
    <name evidence="3" type="ORF">BWY41_00454</name>
</gene>
<feature type="domain" description="PPM-type phosphatase" evidence="2">
    <location>
        <begin position="5"/>
        <end position="219"/>
    </location>
</feature>
<dbReference type="AlphaFoldDB" id="A0A1V5T289"/>
<dbReference type="Gene3D" id="3.60.40.10">
    <property type="entry name" value="PPM-type phosphatase domain"/>
    <property type="match status" value="1"/>
</dbReference>
<dbReference type="InterPro" id="IPR052016">
    <property type="entry name" value="Bact_Sigma-Reg"/>
</dbReference>
<comment type="caution">
    <text evidence="3">The sequence shown here is derived from an EMBL/GenBank/DDBJ whole genome shotgun (WGS) entry which is preliminary data.</text>
</comment>
<dbReference type="SUPFAM" id="SSF81606">
    <property type="entry name" value="PP2C-like"/>
    <property type="match status" value="1"/>
</dbReference>
<dbReference type="InterPro" id="IPR001932">
    <property type="entry name" value="PPM-type_phosphatase-like_dom"/>
</dbReference>
<evidence type="ECO:0000313" key="3">
    <source>
        <dbReference type="EMBL" id="OQA60876.1"/>
    </source>
</evidence>
<accession>A0A1V5T289</accession>
<reference evidence="3" key="1">
    <citation type="submission" date="2017-02" db="EMBL/GenBank/DDBJ databases">
        <title>Delving into the versatile metabolic prowess of the omnipresent phylum Bacteroidetes.</title>
        <authorList>
            <person name="Nobu M.K."/>
            <person name="Mei R."/>
            <person name="Narihiro T."/>
            <person name="Kuroda K."/>
            <person name="Liu W.-T."/>
        </authorList>
    </citation>
    <scope>NUCLEOTIDE SEQUENCE</scope>
    <source>
        <strain evidence="3">ADurb.Bin276</strain>
    </source>
</reference>
<name>A0A1V5T289_9BACT</name>
<sequence>MNDIFVEVAQAQISKWGEELCGDSVRIEKDDLSTIVSLSDGLGSGVKASILSTLTTRIIVSMLQRNSPLDEVVETLAETLPVCKVRKIAYSTFSVMQVFQNGEAYIAEFDSPPIFWIRSGRVMHIERKERKIGNRVIHESNMKLQKNDWLVAVSDGVVHAGIGGIWNLGWRWEKIASFLESSVNEHIDADSLSRKVIETTASLYKGMPGDDATCIVAKIRLPRKMILWAGPPEDPKIDQFITQKFLSFPGKKVLSGGTTGNIVSRYLGKPIDVDLNSMKEDIPPVGILEGVDLLTEGILTLASVRRHLKQGVRDIDVLYKQDGASRLLHLLLESDEILIYTGMAINPAHQNPKLSGELSLKARILEEITEELVKLGKEVKLEYF</sequence>
<dbReference type="PANTHER" id="PTHR43156:SF2">
    <property type="entry name" value="STAGE II SPORULATION PROTEIN E"/>
    <property type="match status" value="1"/>
</dbReference>